<reference evidence="1 2" key="1">
    <citation type="submission" date="2024-12" db="EMBL/GenBank/DDBJ databases">
        <title>Forecasting of Potato common scab and diversities of Pathogenic streptomyces spp. in china.</title>
        <authorList>
            <person name="Handique U."/>
            <person name="Wu J."/>
        </authorList>
    </citation>
    <scope>NUCLEOTIDE SEQUENCE [LARGE SCALE GENOMIC DNA]</scope>
    <source>
        <strain evidence="1 2">ZRIMU1585</strain>
    </source>
</reference>
<organism evidence="1 2">
    <name type="scientific">Streptomyces galilaeus</name>
    <dbReference type="NCBI Taxonomy" id="33899"/>
    <lineage>
        <taxon>Bacteria</taxon>
        <taxon>Bacillati</taxon>
        <taxon>Actinomycetota</taxon>
        <taxon>Actinomycetes</taxon>
        <taxon>Kitasatosporales</taxon>
        <taxon>Streptomycetaceae</taxon>
        <taxon>Streptomyces</taxon>
    </lineage>
</organism>
<comment type="caution">
    <text evidence="1">The sequence shown here is derived from an EMBL/GenBank/DDBJ whole genome shotgun (WGS) entry which is preliminary data.</text>
</comment>
<accession>A0ABW9J070</accession>
<sequence length="73" mass="8312">VQWQQHVNVTATVSVELDELAAWACHHLGLRTLTDEATTAAAAPDGVRRMLEHNDRLREELLQRWAVAHLPHR</sequence>
<proteinExistence type="predicted"/>
<gene>
    <name evidence="1" type="ORF">ACKI1S_47270</name>
</gene>
<dbReference type="Proteomes" id="UP001631993">
    <property type="component" value="Unassembled WGS sequence"/>
</dbReference>
<evidence type="ECO:0000313" key="1">
    <source>
        <dbReference type="EMBL" id="MFM9653651.1"/>
    </source>
</evidence>
<evidence type="ECO:0000313" key="2">
    <source>
        <dbReference type="Proteomes" id="UP001631993"/>
    </source>
</evidence>
<dbReference type="EMBL" id="JBJVNE010000150">
    <property type="protein sequence ID" value="MFM9653651.1"/>
    <property type="molecule type" value="Genomic_DNA"/>
</dbReference>
<protein>
    <submittedName>
        <fullName evidence="1">Uncharacterized protein</fullName>
    </submittedName>
</protein>
<keyword evidence="2" id="KW-1185">Reference proteome</keyword>
<feature type="non-terminal residue" evidence="1">
    <location>
        <position position="1"/>
    </location>
</feature>
<dbReference type="RefSeq" id="WP_409097871.1">
    <property type="nucleotide sequence ID" value="NZ_JBJVNE010000150.1"/>
</dbReference>
<name>A0ABW9J070_STRGJ</name>